<reference evidence="4" key="2">
    <citation type="submission" date="2021-04" db="EMBL/GenBank/DDBJ databases">
        <authorList>
            <person name="Gilroy R."/>
        </authorList>
    </citation>
    <scope>NUCLEOTIDE SEQUENCE</scope>
    <source>
        <strain evidence="4">ChiHjej12B11-1927</strain>
    </source>
</reference>
<feature type="domain" description="RACo-like middle region" evidence="3">
    <location>
        <begin position="91"/>
        <end position="251"/>
    </location>
</feature>
<proteinExistence type="predicted"/>
<dbReference type="InterPro" id="IPR040506">
    <property type="entry name" value="RACo_linker"/>
</dbReference>
<organism evidence="4 5">
    <name type="scientific">Candidatus Blautia pullistercoris</name>
    <dbReference type="NCBI Taxonomy" id="2838499"/>
    <lineage>
        <taxon>Bacteria</taxon>
        <taxon>Bacillati</taxon>
        <taxon>Bacillota</taxon>
        <taxon>Clostridia</taxon>
        <taxon>Lachnospirales</taxon>
        <taxon>Lachnospiraceae</taxon>
        <taxon>Blautia</taxon>
    </lineage>
</organism>
<dbReference type="Pfam" id="PF14574">
    <property type="entry name" value="RACo_C_ter"/>
    <property type="match status" value="1"/>
</dbReference>
<gene>
    <name evidence="4" type="ORF">H9738_02095</name>
</gene>
<protein>
    <submittedName>
        <fullName evidence="4">DUF4445 domain-containing protein</fullName>
    </submittedName>
</protein>
<dbReference type="Proteomes" id="UP000824230">
    <property type="component" value="Unassembled WGS sequence"/>
</dbReference>
<dbReference type="AlphaFoldDB" id="A0A9D2ALG0"/>
<evidence type="ECO:0000313" key="4">
    <source>
        <dbReference type="EMBL" id="HIX36649.1"/>
    </source>
</evidence>
<comment type="caution">
    <text evidence="4">The sequence shown here is derived from an EMBL/GenBank/DDBJ whole genome shotgun (WGS) entry which is preliminary data.</text>
</comment>
<evidence type="ECO:0000259" key="3">
    <source>
        <dbReference type="Pfam" id="PF17651"/>
    </source>
</evidence>
<sequence>METENRTEGWSRKIYLELTPPSLEDNVSDQERILRALREEYGEAGCSLRVLQKFYPLCFQSEWKITVLLVWNGKCWELADIEPGDTTGEHYGFCADLGSTTLAGELVDMNTGKVLWQKSVFNHQIDYGQDILTRIFYGKDNPLKLEEIRKATVDSFLELFKKMEQDTGISGEQCASMVIAGNTTMTHFLYGLDAFCVFSSPYAVRTLKPDCYRAKDLGFPLKGYVYCYPGQANYLGGDILSGIVETEIYKQEEISVFLDIGTNGELVIGNKDFLVAGAGAAGPALEGGVVKTGMRAEPGAVDRVHIENGQVEIHVIGETTAEGICGSGIVDLLAEMFLNGWIDVRGRYVEEASEKIREVDGALAAEYAPGLFFFQKDIEEFLKTKAAAGTMVEYMMGEVGLEMTDIGRFYVAGAFGTHISKEAGVTVGLYPDMPRDKIVLPGNSSLTGARKMLLHKEIKEEVEKILDKMTYIQFGAVDNFLHLMAAAEAIPHTDIRRYPTVEKELKKRGLL</sequence>
<feature type="domain" description="RACo C-terminal" evidence="1">
    <location>
        <begin position="253"/>
        <end position="501"/>
    </location>
</feature>
<evidence type="ECO:0000313" key="5">
    <source>
        <dbReference type="Proteomes" id="UP000824230"/>
    </source>
</evidence>
<feature type="domain" description="RACo linker region" evidence="2">
    <location>
        <begin position="12"/>
        <end position="87"/>
    </location>
</feature>
<dbReference type="Pfam" id="PF17650">
    <property type="entry name" value="RACo_linker"/>
    <property type="match status" value="1"/>
</dbReference>
<dbReference type="EMBL" id="DXFG01000041">
    <property type="protein sequence ID" value="HIX36649.1"/>
    <property type="molecule type" value="Genomic_DNA"/>
</dbReference>
<dbReference type="PANTHER" id="PTHR42895">
    <property type="entry name" value="IRON-SULFUR CLUSTER-BINDING PROTEIN-RELATED"/>
    <property type="match status" value="1"/>
</dbReference>
<reference evidence="4" key="1">
    <citation type="journal article" date="2021" name="PeerJ">
        <title>Extensive microbial diversity within the chicken gut microbiome revealed by metagenomics and culture.</title>
        <authorList>
            <person name="Gilroy R."/>
            <person name="Ravi A."/>
            <person name="Getino M."/>
            <person name="Pursley I."/>
            <person name="Horton D.L."/>
            <person name="Alikhan N.F."/>
            <person name="Baker D."/>
            <person name="Gharbi K."/>
            <person name="Hall N."/>
            <person name="Watson M."/>
            <person name="Adriaenssens E.M."/>
            <person name="Foster-Nyarko E."/>
            <person name="Jarju S."/>
            <person name="Secka A."/>
            <person name="Antonio M."/>
            <person name="Oren A."/>
            <person name="Chaudhuri R.R."/>
            <person name="La Ragione R."/>
            <person name="Hildebrand F."/>
            <person name="Pallen M.J."/>
        </authorList>
    </citation>
    <scope>NUCLEOTIDE SEQUENCE</scope>
    <source>
        <strain evidence="4">ChiHjej12B11-1927</strain>
    </source>
</reference>
<name>A0A9D2ALG0_9FIRM</name>
<dbReference type="Pfam" id="PF17651">
    <property type="entry name" value="Raco_middle"/>
    <property type="match status" value="1"/>
</dbReference>
<dbReference type="InterPro" id="IPR042259">
    <property type="entry name" value="Raco-like_middle_sf"/>
</dbReference>
<dbReference type="Gene3D" id="3.30.420.480">
    <property type="entry name" value="Domain of unknown function (DUF4445)"/>
    <property type="match status" value="1"/>
</dbReference>
<accession>A0A9D2ALG0</accession>
<evidence type="ECO:0000259" key="2">
    <source>
        <dbReference type="Pfam" id="PF17650"/>
    </source>
</evidence>
<dbReference type="InterPro" id="IPR041414">
    <property type="entry name" value="Raco-like_middle"/>
</dbReference>
<dbReference type="InterPro" id="IPR027980">
    <property type="entry name" value="RACo_C"/>
</dbReference>
<dbReference type="InterPro" id="IPR052911">
    <property type="entry name" value="Corrinoid_activation_enz"/>
</dbReference>
<dbReference type="Gene3D" id="3.10.20.880">
    <property type="match status" value="1"/>
</dbReference>
<evidence type="ECO:0000259" key="1">
    <source>
        <dbReference type="Pfam" id="PF14574"/>
    </source>
</evidence>
<dbReference type="PANTHER" id="PTHR42895:SF1">
    <property type="entry name" value="IRON-SULFUR CLUSTER PROTEIN"/>
    <property type="match status" value="1"/>
</dbReference>